<dbReference type="RefSeq" id="WP_172245672.1">
    <property type="nucleotide sequence ID" value="NZ_BMDD01000004.1"/>
</dbReference>
<evidence type="ECO:0000259" key="1">
    <source>
        <dbReference type="Pfam" id="PF24024"/>
    </source>
</evidence>
<dbReference type="Proteomes" id="UP000605427">
    <property type="component" value="Unassembled WGS sequence"/>
</dbReference>
<protein>
    <recommendedName>
        <fullName evidence="1">DUF7336 domain-containing protein</fullName>
    </recommendedName>
</protein>
<organism evidence="2 3">
    <name type="scientific">Saccharibacillus endophyticus</name>
    <dbReference type="NCBI Taxonomy" id="2060666"/>
    <lineage>
        <taxon>Bacteria</taxon>
        <taxon>Bacillati</taxon>
        <taxon>Bacillota</taxon>
        <taxon>Bacilli</taxon>
        <taxon>Bacillales</taxon>
        <taxon>Paenibacillaceae</taxon>
        <taxon>Saccharibacillus</taxon>
    </lineage>
</organism>
<accession>A0ABQ2A192</accession>
<dbReference type="InterPro" id="IPR055760">
    <property type="entry name" value="DUF7336"/>
</dbReference>
<feature type="domain" description="DUF7336" evidence="1">
    <location>
        <begin position="4"/>
        <end position="58"/>
    </location>
</feature>
<proteinExistence type="predicted"/>
<sequence>MDHVFLLQHSYEYEGAEETKIIGIYRTETEAREVIERYRKLEGFERYPDDFYVDKYPLGRSMWASGFFNPS</sequence>
<evidence type="ECO:0000313" key="3">
    <source>
        <dbReference type="Proteomes" id="UP000605427"/>
    </source>
</evidence>
<keyword evidence="3" id="KW-1185">Reference proteome</keyword>
<comment type="caution">
    <text evidence="2">The sequence shown here is derived from an EMBL/GenBank/DDBJ whole genome shotgun (WGS) entry which is preliminary data.</text>
</comment>
<evidence type="ECO:0000313" key="2">
    <source>
        <dbReference type="EMBL" id="GGH82556.1"/>
    </source>
</evidence>
<dbReference type="EMBL" id="BMDD01000004">
    <property type="protein sequence ID" value="GGH82556.1"/>
    <property type="molecule type" value="Genomic_DNA"/>
</dbReference>
<gene>
    <name evidence="2" type="ORF">GCM10007362_34050</name>
</gene>
<reference evidence="3" key="1">
    <citation type="journal article" date="2019" name="Int. J. Syst. Evol. Microbiol.">
        <title>The Global Catalogue of Microorganisms (GCM) 10K type strain sequencing project: providing services to taxonomists for standard genome sequencing and annotation.</title>
        <authorList>
            <consortium name="The Broad Institute Genomics Platform"/>
            <consortium name="The Broad Institute Genome Sequencing Center for Infectious Disease"/>
            <person name="Wu L."/>
            <person name="Ma J."/>
        </authorList>
    </citation>
    <scope>NUCLEOTIDE SEQUENCE [LARGE SCALE GENOMIC DNA]</scope>
    <source>
        <strain evidence="3">CCM 8702</strain>
    </source>
</reference>
<dbReference type="Pfam" id="PF24024">
    <property type="entry name" value="DUF7336"/>
    <property type="match status" value="1"/>
</dbReference>
<name>A0ABQ2A192_9BACL</name>